<dbReference type="PROSITE" id="PS51832">
    <property type="entry name" value="HD_GYP"/>
    <property type="match status" value="1"/>
</dbReference>
<dbReference type="Proteomes" id="UP000198956">
    <property type="component" value="Unassembled WGS sequence"/>
</dbReference>
<dbReference type="PANTHER" id="PTHR43155">
    <property type="entry name" value="CYCLIC DI-GMP PHOSPHODIESTERASE PA4108-RELATED"/>
    <property type="match status" value="1"/>
</dbReference>
<organism evidence="3 4">
    <name type="scientific">Aneurinibacillus thermoaerophilus</name>
    <dbReference type="NCBI Taxonomy" id="143495"/>
    <lineage>
        <taxon>Bacteria</taxon>
        <taxon>Bacillati</taxon>
        <taxon>Bacillota</taxon>
        <taxon>Bacilli</taxon>
        <taxon>Bacillales</taxon>
        <taxon>Paenibacillaceae</taxon>
        <taxon>Aneurinibacillus group</taxon>
        <taxon>Aneurinibacillus</taxon>
    </lineage>
</organism>
<feature type="domain" description="HD-GYP" evidence="1">
    <location>
        <begin position="113"/>
        <end position="309"/>
    </location>
</feature>
<evidence type="ECO:0000313" key="3">
    <source>
        <dbReference type="EMBL" id="SDH47466.1"/>
    </source>
</evidence>
<evidence type="ECO:0000259" key="1">
    <source>
        <dbReference type="PROSITE" id="PS51832"/>
    </source>
</evidence>
<reference evidence="2 5" key="2">
    <citation type="submission" date="2021-08" db="EMBL/GenBank/DDBJ databases">
        <title>Complete genome sequence of the strain Aneurinibacillus thermoaerophilus CCM 8960.</title>
        <authorList>
            <person name="Musilova J."/>
            <person name="Kourilova X."/>
            <person name="Pernicova I."/>
            <person name="Bezdicek M."/>
            <person name="Lengerova M."/>
            <person name="Obruca S."/>
            <person name="Sedlar K."/>
        </authorList>
    </citation>
    <scope>NUCLEOTIDE SEQUENCE [LARGE SCALE GENOMIC DNA]</scope>
    <source>
        <strain evidence="2 5">CCM 8960</strain>
    </source>
</reference>
<proteinExistence type="predicted"/>
<sequence>MKKVHIRSVKPGDKIAKTILSEAGQVLLAAGLELSQRYIDRLKALGIDTVYIEDEHTDDIVPEDVLSDTTRKKAVETVYKMMTGLMDQPKVTGRIAMPDMGKVFRNVFGNILGDLSGRKDIMVNLVNLHSLGGYLFHHSVNVAVLAGIIGLAKGYNREQLMDLGVGALLFDIGMIMLPKDLWNKKTMLTEEERAYIENHTEDGFNILRYQYDMSLLSAHCALQHHERYNGSGYPRKLEKDQIHEYAQIVGIADVYDALTSHRSHRQHYTPNEALEYLFASGNTLFDLELVKLFVKHIAAYPIASTVVLNTGQIGVVSHVHPNAVHRPIVRIVQERDGTVVKAPYEIDLKTHTNIVITRTL</sequence>
<dbReference type="Gene3D" id="1.10.3210.10">
    <property type="entry name" value="Hypothetical protein af1432"/>
    <property type="match status" value="1"/>
</dbReference>
<dbReference type="CDD" id="cd00077">
    <property type="entry name" value="HDc"/>
    <property type="match status" value="1"/>
</dbReference>
<dbReference type="RefSeq" id="WP_057897618.1">
    <property type="nucleotide sequence ID" value="NZ_CP080764.1"/>
</dbReference>
<dbReference type="EMBL" id="FNDE01000027">
    <property type="protein sequence ID" value="SDH47466.1"/>
    <property type="molecule type" value="Genomic_DNA"/>
</dbReference>
<dbReference type="PANTHER" id="PTHR43155:SF2">
    <property type="entry name" value="CYCLIC DI-GMP PHOSPHODIESTERASE PA4108"/>
    <property type="match status" value="1"/>
</dbReference>
<dbReference type="Pfam" id="PF13487">
    <property type="entry name" value="HD_5"/>
    <property type="match status" value="1"/>
</dbReference>
<dbReference type="InterPro" id="IPR003607">
    <property type="entry name" value="HD/PDEase_dom"/>
</dbReference>
<dbReference type="OrthoDB" id="9759601at2"/>
<dbReference type="EMBL" id="CP080764">
    <property type="protein sequence ID" value="QYY42383.1"/>
    <property type="molecule type" value="Genomic_DNA"/>
</dbReference>
<name>A0A1G8CPX1_ANETH</name>
<dbReference type="SMART" id="SM00471">
    <property type="entry name" value="HDc"/>
    <property type="match status" value="1"/>
</dbReference>
<dbReference type="GeneID" id="97142936"/>
<gene>
    <name evidence="2" type="ORF">K3F53_16265</name>
    <name evidence="3" type="ORF">SAMN04489735_102717</name>
</gene>
<reference evidence="3 4" key="1">
    <citation type="submission" date="2016-10" db="EMBL/GenBank/DDBJ databases">
        <authorList>
            <person name="de Groot N.N."/>
        </authorList>
    </citation>
    <scope>NUCLEOTIDE SEQUENCE [LARGE SCALE GENOMIC DNA]</scope>
    <source>
        <strain evidence="3 4">L 420-91</strain>
    </source>
</reference>
<dbReference type="AlphaFoldDB" id="A0A1G8CPX1"/>
<evidence type="ECO:0000313" key="2">
    <source>
        <dbReference type="EMBL" id="QYY42383.1"/>
    </source>
</evidence>
<evidence type="ECO:0000313" key="4">
    <source>
        <dbReference type="Proteomes" id="UP000198956"/>
    </source>
</evidence>
<accession>A0A1G8CPX1</accession>
<dbReference type="InterPro" id="IPR037522">
    <property type="entry name" value="HD_GYP_dom"/>
</dbReference>
<dbReference type="SUPFAM" id="SSF109604">
    <property type="entry name" value="HD-domain/PDEase-like"/>
    <property type="match status" value="1"/>
</dbReference>
<keyword evidence="5" id="KW-1185">Reference proteome</keyword>
<evidence type="ECO:0000313" key="5">
    <source>
        <dbReference type="Proteomes" id="UP000826616"/>
    </source>
</evidence>
<protein>
    <submittedName>
        <fullName evidence="3">HD-GYP domain, c-di-GMP phosphodiesterase class II (Or its inactivated variant)</fullName>
    </submittedName>
    <submittedName>
        <fullName evidence="2">HD-GYP domain-containing protein</fullName>
    </submittedName>
</protein>
<dbReference type="Proteomes" id="UP000826616">
    <property type="component" value="Chromosome"/>
</dbReference>